<dbReference type="EMBL" id="AGDV01000009">
    <property type="protein sequence ID" value="EMB34206.1"/>
    <property type="molecule type" value="Genomic_DNA"/>
</dbReference>
<dbReference type="InterPro" id="IPR035069">
    <property type="entry name" value="TTHA1013/TTHA0281-like"/>
</dbReference>
<dbReference type="Proteomes" id="UP000011705">
    <property type="component" value="Chromosome"/>
</dbReference>
<accession>A0A0E2E5G5</accession>
<dbReference type="AlphaFoldDB" id="A0A0E2E5G5"/>
<dbReference type="SUPFAM" id="SSF143100">
    <property type="entry name" value="TTHA1013/TTHA0281-like"/>
    <property type="match status" value="1"/>
</dbReference>
<sequence length="138" mass="15479">MKKQERFFYPAIFTYNGKKEIAVVFPDLGCATSGKDEADALLSARELLGCVLCGLEDDGEPIPKASHLSNIKTGKNEKSVLIDVYLPTYRMMQKTRSVNRTVTLPAWLNALASEHNINCSQLLQESLKKQFQTVLQTR</sequence>
<dbReference type="Gene3D" id="3.30.160.250">
    <property type="match status" value="1"/>
</dbReference>
<protein>
    <submittedName>
        <fullName evidence="1">Uncharacterized protein</fullName>
    </submittedName>
</protein>
<name>A0A0E2E5G5_TREDN</name>
<proteinExistence type="predicted"/>
<organism evidence="1">
    <name type="scientific">Treponema denticola H-22</name>
    <dbReference type="NCBI Taxonomy" id="999432"/>
    <lineage>
        <taxon>Bacteria</taxon>
        <taxon>Pseudomonadati</taxon>
        <taxon>Spirochaetota</taxon>
        <taxon>Spirochaetia</taxon>
        <taxon>Spirochaetales</taxon>
        <taxon>Treponemataceae</taxon>
        <taxon>Treponema</taxon>
    </lineage>
</organism>
<dbReference type="RefSeq" id="WP_002680115.1">
    <property type="nucleotide sequence ID" value="NZ_CM001795.1"/>
</dbReference>
<comment type="caution">
    <text evidence="1">The sequence shown here is derived from an EMBL/GenBank/DDBJ whole genome shotgun (WGS) entry which is preliminary data.</text>
</comment>
<gene>
    <name evidence="1" type="ORF">HMPREF9726_00955</name>
</gene>
<dbReference type="HOGENOM" id="CLU_114047_0_2_12"/>
<reference evidence="1" key="1">
    <citation type="submission" date="2012-01" db="EMBL/GenBank/DDBJ databases">
        <title>The Genome Sequence of Treponema denticola H-22.</title>
        <authorList>
            <consortium name="The Broad Institute Genome Sequencing Platform"/>
            <person name="Earl A."/>
            <person name="Ward D."/>
            <person name="Feldgarden M."/>
            <person name="Gevers D."/>
            <person name="Blanton J.M."/>
            <person name="Fenno C.J."/>
            <person name="Baranova O.V."/>
            <person name="Mathney J."/>
            <person name="Dewhirst F.E."/>
            <person name="Izard J."/>
            <person name="Young S.K."/>
            <person name="Zeng Q."/>
            <person name="Gargeya S."/>
            <person name="Fitzgerald M."/>
            <person name="Haas B."/>
            <person name="Abouelleil A."/>
            <person name="Alvarado L."/>
            <person name="Arachchi H.M."/>
            <person name="Berlin A."/>
            <person name="Chapman S.B."/>
            <person name="Gearin G."/>
            <person name="Goldberg J."/>
            <person name="Griggs A."/>
            <person name="Gujja S."/>
            <person name="Hansen M."/>
            <person name="Heiman D."/>
            <person name="Howarth C."/>
            <person name="Larimer J."/>
            <person name="Lui A."/>
            <person name="MacDonald P.J.P."/>
            <person name="McCowen C."/>
            <person name="Montmayeur A."/>
            <person name="Murphy C."/>
            <person name="Neiman D."/>
            <person name="Pearson M."/>
            <person name="Priest M."/>
            <person name="Roberts A."/>
            <person name="Saif S."/>
            <person name="Shea T."/>
            <person name="Sisk P."/>
            <person name="Stolte C."/>
            <person name="Sykes S."/>
            <person name="Wortman J."/>
            <person name="Nusbaum C."/>
            <person name="Birren B."/>
        </authorList>
    </citation>
    <scope>NUCLEOTIDE SEQUENCE [LARGE SCALE GENOMIC DNA]</scope>
    <source>
        <strain evidence="1">H-22</strain>
    </source>
</reference>
<dbReference type="GeneID" id="2741358"/>
<evidence type="ECO:0000313" key="1">
    <source>
        <dbReference type="EMBL" id="EMB34206.1"/>
    </source>
</evidence>
<dbReference type="PATRIC" id="fig|999432.5.peg.994"/>